<comment type="caution">
    <text evidence="3">The sequence shown here is derived from an EMBL/GenBank/DDBJ whole genome shotgun (WGS) entry which is preliminary data.</text>
</comment>
<dbReference type="EMBL" id="SNXY01000006">
    <property type="protein sequence ID" value="TDP87709.1"/>
    <property type="molecule type" value="Genomic_DNA"/>
</dbReference>
<dbReference type="Pfam" id="PF21986">
    <property type="entry name" value="AH_C"/>
    <property type="match status" value="1"/>
</dbReference>
<dbReference type="InterPro" id="IPR036928">
    <property type="entry name" value="AS_sf"/>
</dbReference>
<feature type="domain" description="Allophanate hydrolase C-terminal" evidence="2">
    <location>
        <begin position="471"/>
        <end position="593"/>
    </location>
</feature>
<evidence type="ECO:0000259" key="1">
    <source>
        <dbReference type="Pfam" id="PF01425"/>
    </source>
</evidence>
<proteinExistence type="predicted"/>
<dbReference type="InterPro" id="IPR014085">
    <property type="entry name" value="Allophanate_hydrolase"/>
</dbReference>
<sequence>MTDLALDLVRLRAAYAGGLAPADVVREVYARIAAAADPGIFTALTPEAEAVTAAEALGAFDPARPLYGVPFAVKDNIDVAGLPTTAACAEYAYVPAADATAVARLKAAGAIVIGKTNLDQFATGLVGVRTPYPVPVNACDPALVPGGSSSGSAVAVARGLVSFALGTDTAGSGRVPAALNNVVGLKPTVGAVPTRGVVPACRTLDCVSVFATTVDDAHAVFTVMAGYDPADPWSKDVPRGPVAHPPVLRVGLPTAESLRFFGDDIARAAFDESVADLAALGATFVPVDLEPFYAVADLLYEGAWVAERYAAIRGFFEANEDKVHPVTRAIVGGARSRSAADAFDGLYRLAAARRALDPVLAGIDLMVVPTYPSPVTLDEIAAEPIAANSRLGTYTNFVNLMDLSALAVPGRFRSDGRPGGVTLIGRAGADGLLAAVGRRLHAAVRPTLGATGLTLPDAPPPAAGVPDGLIPIAVVGAHLSGMALNGQLTGLGAVFVRAGETAPDYRFYALPGGPPHRPGLVRVAPGTGGRIALEVWALPPAGFGRFVAAIPAPLGVGVVRLADGTSVQGFLCEAAGAEGATDITATGGWRAHVAAG</sequence>
<gene>
    <name evidence="3" type="ORF">EDD54_1608</name>
</gene>
<dbReference type="NCBIfam" id="NF006043">
    <property type="entry name" value="PRK08186.1"/>
    <property type="match status" value="1"/>
</dbReference>
<dbReference type="Pfam" id="PF01425">
    <property type="entry name" value="Amidase"/>
    <property type="match status" value="1"/>
</dbReference>
<dbReference type="GO" id="GO:0016787">
    <property type="term" value="F:hydrolase activity"/>
    <property type="evidence" value="ECO:0007669"/>
    <property type="project" value="UniProtKB-KW"/>
</dbReference>
<name>A0A4R6RM19_9HYPH</name>
<evidence type="ECO:0000313" key="3">
    <source>
        <dbReference type="EMBL" id="TDP87709.1"/>
    </source>
</evidence>
<dbReference type="RefSeq" id="WP_126541571.1">
    <property type="nucleotide sequence ID" value="NZ_BSPM01000008.1"/>
</dbReference>
<evidence type="ECO:0000259" key="2">
    <source>
        <dbReference type="Pfam" id="PF21986"/>
    </source>
</evidence>
<dbReference type="AlphaFoldDB" id="A0A4R6RM19"/>
<dbReference type="Gene3D" id="3.10.490.10">
    <property type="entry name" value="Gamma-glutamyl cyclotransferase-like"/>
    <property type="match status" value="1"/>
</dbReference>
<dbReference type="OrthoDB" id="9811471at2"/>
<keyword evidence="4" id="KW-1185">Reference proteome</keyword>
<dbReference type="PANTHER" id="PTHR11895:SF169">
    <property type="entry name" value="GLUTAMYL-TRNA(GLN) AMIDOTRANSFERASE"/>
    <property type="match status" value="1"/>
</dbReference>
<keyword evidence="3" id="KW-0378">Hydrolase</keyword>
<dbReference type="Gene3D" id="3.90.1300.10">
    <property type="entry name" value="Amidase signature (AS) domain"/>
    <property type="match status" value="1"/>
</dbReference>
<dbReference type="Proteomes" id="UP000294547">
    <property type="component" value="Unassembled WGS sequence"/>
</dbReference>
<evidence type="ECO:0000313" key="4">
    <source>
        <dbReference type="Proteomes" id="UP000294547"/>
    </source>
</evidence>
<dbReference type="NCBIfam" id="TIGR02713">
    <property type="entry name" value="allophanate_hyd"/>
    <property type="match status" value="1"/>
</dbReference>
<dbReference type="Gene3D" id="1.20.58.1700">
    <property type="match status" value="1"/>
</dbReference>
<feature type="domain" description="Amidase" evidence="1">
    <location>
        <begin position="23"/>
        <end position="433"/>
    </location>
</feature>
<organism evidence="3 4">
    <name type="scientific">Oharaeibacter diazotrophicus</name>
    <dbReference type="NCBI Taxonomy" id="1920512"/>
    <lineage>
        <taxon>Bacteria</taxon>
        <taxon>Pseudomonadati</taxon>
        <taxon>Pseudomonadota</taxon>
        <taxon>Alphaproteobacteria</taxon>
        <taxon>Hyphomicrobiales</taxon>
        <taxon>Pleomorphomonadaceae</taxon>
        <taxon>Oharaeibacter</taxon>
    </lineage>
</organism>
<dbReference type="InterPro" id="IPR023631">
    <property type="entry name" value="Amidase_dom"/>
</dbReference>
<protein>
    <submittedName>
        <fullName evidence="3">Allophanate hydrolase</fullName>
    </submittedName>
</protein>
<reference evidence="3 4" key="1">
    <citation type="submission" date="2019-03" db="EMBL/GenBank/DDBJ databases">
        <title>Genomic Encyclopedia of Type Strains, Phase IV (KMG-IV): sequencing the most valuable type-strain genomes for metagenomic binning, comparative biology and taxonomic classification.</title>
        <authorList>
            <person name="Goeker M."/>
        </authorList>
    </citation>
    <scope>NUCLEOTIDE SEQUENCE [LARGE SCALE GENOMIC DNA]</scope>
    <source>
        <strain evidence="3 4">DSM 102969</strain>
    </source>
</reference>
<accession>A0A4R6RM19</accession>
<dbReference type="InterPro" id="IPR000120">
    <property type="entry name" value="Amidase"/>
</dbReference>
<dbReference type="PANTHER" id="PTHR11895">
    <property type="entry name" value="TRANSAMIDASE"/>
    <property type="match status" value="1"/>
</dbReference>
<dbReference type="SUPFAM" id="SSF75304">
    <property type="entry name" value="Amidase signature (AS) enzymes"/>
    <property type="match status" value="1"/>
</dbReference>
<dbReference type="InterPro" id="IPR053844">
    <property type="entry name" value="AH_C"/>
</dbReference>